<dbReference type="PANTHER" id="PTHR20371:SF1">
    <property type="entry name" value="ENOLASE-PHOSPHATASE E1"/>
    <property type="match status" value="1"/>
</dbReference>
<evidence type="ECO:0000313" key="10">
    <source>
        <dbReference type="EMBL" id="EXB44643.1"/>
    </source>
</evidence>
<dbReference type="GO" id="GO:0043874">
    <property type="term" value="F:acireductone synthase activity"/>
    <property type="evidence" value="ECO:0007669"/>
    <property type="project" value="InterPro"/>
</dbReference>
<evidence type="ECO:0000256" key="3">
    <source>
        <dbReference type="ARBA" id="ARBA00022801"/>
    </source>
</evidence>
<dbReference type="InterPro" id="IPR023943">
    <property type="entry name" value="Enolase-ppase_E1"/>
</dbReference>
<dbReference type="GO" id="GO:0000287">
    <property type="term" value="F:magnesium ion binding"/>
    <property type="evidence" value="ECO:0007669"/>
    <property type="project" value="InterPro"/>
</dbReference>
<dbReference type="SFLD" id="SFLDG01133">
    <property type="entry name" value="C1.5.4:_Enolase-phosphatase_Li"/>
    <property type="match status" value="1"/>
</dbReference>
<dbReference type="STRING" id="981085.W9QW16"/>
<dbReference type="Pfam" id="PF00702">
    <property type="entry name" value="Hydrolase"/>
    <property type="match status" value="1"/>
</dbReference>
<keyword evidence="11" id="KW-1185">Reference proteome</keyword>
<dbReference type="InterPro" id="IPR036409">
    <property type="entry name" value="Aldolase_II/adducin_N_sf"/>
</dbReference>
<dbReference type="InterPro" id="IPR036412">
    <property type="entry name" value="HAD-like_sf"/>
</dbReference>
<dbReference type="GO" id="GO:0005737">
    <property type="term" value="C:cytoplasm"/>
    <property type="evidence" value="ECO:0007669"/>
    <property type="project" value="InterPro"/>
</dbReference>
<evidence type="ECO:0000256" key="4">
    <source>
        <dbReference type="ARBA" id="ARBA00022833"/>
    </source>
</evidence>
<dbReference type="Proteomes" id="UP000030645">
    <property type="component" value="Unassembled WGS sequence"/>
</dbReference>
<dbReference type="NCBIfam" id="TIGR01691">
    <property type="entry name" value="enolase-ppase"/>
    <property type="match status" value="1"/>
</dbReference>
<dbReference type="PANTHER" id="PTHR20371">
    <property type="entry name" value="ENOLASE-PHOSPHATASE E1"/>
    <property type="match status" value="1"/>
</dbReference>
<gene>
    <name evidence="10" type="ORF">L484_010334</name>
</gene>
<keyword evidence="7" id="KW-0511">Multifunctional enzyme</keyword>
<keyword evidence="1" id="KW-0028">Amino-acid biosynthesis</keyword>
<organism evidence="10 11">
    <name type="scientific">Morus notabilis</name>
    <dbReference type="NCBI Taxonomy" id="981085"/>
    <lineage>
        <taxon>Eukaryota</taxon>
        <taxon>Viridiplantae</taxon>
        <taxon>Streptophyta</taxon>
        <taxon>Embryophyta</taxon>
        <taxon>Tracheophyta</taxon>
        <taxon>Spermatophyta</taxon>
        <taxon>Magnoliopsida</taxon>
        <taxon>eudicotyledons</taxon>
        <taxon>Gunneridae</taxon>
        <taxon>Pentapetalae</taxon>
        <taxon>rosids</taxon>
        <taxon>fabids</taxon>
        <taxon>Rosales</taxon>
        <taxon>Moraceae</taxon>
        <taxon>Moreae</taxon>
        <taxon>Morus</taxon>
    </lineage>
</organism>
<dbReference type="eggNOG" id="KOG2631">
    <property type="taxonomic scope" value="Eukaryota"/>
</dbReference>
<evidence type="ECO:0000256" key="1">
    <source>
        <dbReference type="ARBA" id="ARBA00022605"/>
    </source>
</evidence>
<dbReference type="KEGG" id="mnt:21393629"/>
<feature type="compositionally biased region" description="Basic and acidic residues" evidence="8">
    <location>
        <begin position="1"/>
        <end position="14"/>
    </location>
</feature>
<evidence type="ECO:0000256" key="2">
    <source>
        <dbReference type="ARBA" id="ARBA00022723"/>
    </source>
</evidence>
<dbReference type="CDD" id="cd01629">
    <property type="entry name" value="HAD_EP"/>
    <property type="match status" value="1"/>
</dbReference>
<protein>
    <submittedName>
        <fullName evidence="10">Putative bifunctional methylthioribulose-1-phosphate dehydratase/enolase-phosphatase E1 2</fullName>
    </submittedName>
</protein>
<evidence type="ECO:0000256" key="7">
    <source>
        <dbReference type="ARBA" id="ARBA00023268"/>
    </source>
</evidence>
<proteinExistence type="predicted"/>
<dbReference type="Gene3D" id="3.40.225.10">
    <property type="entry name" value="Class II aldolase/adducin N-terminal domain"/>
    <property type="match status" value="1"/>
</dbReference>
<keyword evidence="2" id="KW-0479">Metal-binding</keyword>
<dbReference type="SUPFAM" id="SSF53639">
    <property type="entry name" value="AraD/HMP-PK domain-like"/>
    <property type="match status" value="1"/>
</dbReference>
<evidence type="ECO:0000256" key="6">
    <source>
        <dbReference type="ARBA" id="ARBA00023239"/>
    </source>
</evidence>
<dbReference type="Gene3D" id="3.40.50.1000">
    <property type="entry name" value="HAD superfamily/HAD-like"/>
    <property type="match status" value="1"/>
</dbReference>
<evidence type="ECO:0000256" key="5">
    <source>
        <dbReference type="ARBA" id="ARBA00023167"/>
    </source>
</evidence>
<dbReference type="AlphaFoldDB" id="W9QW16"/>
<dbReference type="SMART" id="SM01007">
    <property type="entry name" value="Aldolase_II"/>
    <property type="match status" value="1"/>
</dbReference>
<keyword evidence="6" id="KW-0456">Lyase</keyword>
<dbReference type="Gene3D" id="1.10.720.60">
    <property type="match status" value="1"/>
</dbReference>
<keyword evidence="3" id="KW-0378">Hydrolase</keyword>
<dbReference type="SFLD" id="SFLDG01129">
    <property type="entry name" value="C1.5:_HAD__Beta-PGM__Phosphata"/>
    <property type="match status" value="1"/>
</dbReference>
<dbReference type="NCBIfam" id="TIGR03328">
    <property type="entry name" value="salvage_mtnB"/>
    <property type="match status" value="1"/>
</dbReference>
<dbReference type="OrthoDB" id="191080at2759"/>
<feature type="domain" description="Class II aldolase/adducin N-terminal" evidence="9">
    <location>
        <begin position="224"/>
        <end position="426"/>
    </location>
</feature>
<reference evidence="11" key="1">
    <citation type="submission" date="2013-01" db="EMBL/GenBank/DDBJ databases">
        <title>Draft Genome Sequence of a Mulberry Tree, Morus notabilis C.K. Schneid.</title>
        <authorList>
            <person name="He N."/>
            <person name="Zhao S."/>
        </authorList>
    </citation>
    <scope>NUCLEOTIDE SEQUENCE</scope>
</reference>
<evidence type="ECO:0000313" key="11">
    <source>
        <dbReference type="Proteomes" id="UP000030645"/>
    </source>
</evidence>
<dbReference type="InterPro" id="IPR023214">
    <property type="entry name" value="HAD_sf"/>
</dbReference>
<evidence type="ECO:0000256" key="8">
    <source>
        <dbReference type="SAM" id="MobiDB-lite"/>
    </source>
</evidence>
<accession>W9QW16</accession>
<dbReference type="InterPro" id="IPR017714">
    <property type="entry name" value="MethylthioRu-1-P_deHdtase_MtnB"/>
</dbReference>
<dbReference type="eggNOG" id="KOG2630">
    <property type="taxonomic scope" value="Eukaryota"/>
</dbReference>
<keyword evidence="5" id="KW-0486">Methionine biosynthesis</keyword>
<evidence type="ECO:0000259" key="9">
    <source>
        <dbReference type="SMART" id="SM01007"/>
    </source>
</evidence>
<sequence length="717" mass="80432">MEVREDQDEERSPEKNMLPPPVGTFPTREKLLKHVRDFALTQGYMVSIKDSAKDRYVTIACDRSGVYRKRLKTGEGMRQRKNNSRLTNCPFEVVGKKDEDSWTLTIKNGEHNHEPSKDTSDHPSCRRFSEEEVLLIREMTSAGKRPRQILKALKQRNPNLVSDSRNVYNIKAKIHREILSGKRMESSSSSPPSSAINDVLRRFMTLEQQPMVLQNGAKVTDTKTLAAELCCRIYSLGWFSVVGGSIAIKVHDESVPKPAQLIIMSPIGVQKERMDAEDMYVLSSDGYILSTPSLNPYPHKPLKCSDILPFMKVFEMCNAGAVVHSLGMQSCIVTMLNPSSKEFRITHMEMIKGIPGHGYHDELVVPIIEDTAHEEGLMEALAEAISAYPKTTAILVRNHGVYIWGESWISAKTQAECYHYLFDAAIKLHQLGLDWSTRSHGPLQNARVSWGCNRNFNRAPKAGAQSSDYVIEPSQRCVLLDIEGTTTPISFFTDVLVPYAHDNVGKHFSSTYDSEETQNDIDFLRSQIENDLEQGIIGALPICPDYLGKELVIASLVANIDAMISADRSVPSLKQLQDHVWRIGFQTNQLVGVLFDDVAEALERWHSLGFNVYIYSSGSRETQQLLFANSNYGDLRKYLCGYFDTSIGNKNEIHSYIEILRTVGVDKPADMLFITDVLQEAVAARATGLEAIISIRPGNGTLPENHGFRTIESLLEI</sequence>
<dbReference type="EMBL" id="KE343877">
    <property type="protein sequence ID" value="EXB44643.1"/>
    <property type="molecule type" value="Genomic_DNA"/>
</dbReference>
<dbReference type="SUPFAM" id="SSF56784">
    <property type="entry name" value="HAD-like"/>
    <property type="match status" value="1"/>
</dbReference>
<dbReference type="SFLD" id="SFLDS00003">
    <property type="entry name" value="Haloacid_Dehalogenase"/>
    <property type="match status" value="1"/>
</dbReference>
<dbReference type="Pfam" id="PF00596">
    <property type="entry name" value="Aldolase_II"/>
    <property type="match status" value="1"/>
</dbReference>
<dbReference type="GO" id="GO:0016829">
    <property type="term" value="F:lyase activity"/>
    <property type="evidence" value="ECO:0007669"/>
    <property type="project" value="UniProtKB-KW"/>
</dbReference>
<dbReference type="InterPro" id="IPR001303">
    <property type="entry name" value="Aldolase_II/adducin_N"/>
</dbReference>
<keyword evidence="4" id="KW-0862">Zinc</keyword>
<name>W9QW16_9ROSA</name>
<dbReference type="FunFam" id="3.40.225.10:FF:000010">
    <property type="entry name" value="Probable bifunctional methylthioribulose-1-phosphate dehydratase/enolase-phosphatase E1"/>
    <property type="match status" value="1"/>
</dbReference>
<dbReference type="GO" id="GO:0019509">
    <property type="term" value="P:L-methionine salvage from methylthioadenosine"/>
    <property type="evidence" value="ECO:0007669"/>
    <property type="project" value="InterPro"/>
</dbReference>
<feature type="region of interest" description="Disordered" evidence="8">
    <location>
        <begin position="1"/>
        <end position="24"/>
    </location>
</feature>